<gene>
    <name evidence="5" type="ORF">IFM89_018959</name>
</gene>
<dbReference type="GO" id="GO:0007018">
    <property type="term" value="P:microtubule-based movement"/>
    <property type="evidence" value="ECO:0007669"/>
    <property type="project" value="InterPro"/>
</dbReference>
<name>A0A835I3I9_9MAGN</name>
<protein>
    <recommendedName>
        <fullName evidence="4">Kinesin motor domain-containing protein</fullName>
    </recommendedName>
</protein>
<feature type="non-terminal residue" evidence="5">
    <location>
        <position position="1"/>
    </location>
</feature>
<dbReference type="EMBL" id="JADFTS010000004">
    <property type="protein sequence ID" value="KAF9609874.1"/>
    <property type="molecule type" value="Genomic_DNA"/>
</dbReference>
<dbReference type="PROSITE" id="PS50067">
    <property type="entry name" value="KINESIN_MOTOR_2"/>
    <property type="match status" value="1"/>
</dbReference>
<dbReference type="GO" id="GO:0003777">
    <property type="term" value="F:microtubule motor activity"/>
    <property type="evidence" value="ECO:0007669"/>
    <property type="project" value="InterPro"/>
</dbReference>
<evidence type="ECO:0000256" key="1">
    <source>
        <dbReference type="ARBA" id="ARBA00023175"/>
    </source>
</evidence>
<dbReference type="InterPro" id="IPR027417">
    <property type="entry name" value="P-loop_NTPase"/>
</dbReference>
<feature type="domain" description="Kinesin motor" evidence="4">
    <location>
        <begin position="1"/>
        <end position="78"/>
    </location>
</feature>
<dbReference type="GO" id="GO:0008017">
    <property type="term" value="F:microtubule binding"/>
    <property type="evidence" value="ECO:0007669"/>
    <property type="project" value="InterPro"/>
</dbReference>
<keyword evidence="1" id="KW-0505">Motor protein</keyword>
<evidence type="ECO:0000259" key="4">
    <source>
        <dbReference type="PROSITE" id="PS50067"/>
    </source>
</evidence>
<dbReference type="Proteomes" id="UP000631114">
    <property type="component" value="Unassembled WGS sequence"/>
</dbReference>
<keyword evidence="6" id="KW-1185">Reference proteome</keyword>
<sequence>MEVEPIIRSALDGNNEGTNKQPGIVPQALEKLLSLAACDNSILYSFLMSMLEVYMGSLRGLICRAPKLPQKNTRPPLN</sequence>
<evidence type="ECO:0000256" key="3">
    <source>
        <dbReference type="SAM" id="MobiDB-lite"/>
    </source>
</evidence>
<evidence type="ECO:0000256" key="2">
    <source>
        <dbReference type="PROSITE-ProRule" id="PRU00283"/>
    </source>
</evidence>
<dbReference type="InterPro" id="IPR036961">
    <property type="entry name" value="Kinesin_motor_dom_sf"/>
</dbReference>
<evidence type="ECO:0000313" key="6">
    <source>
        <dbReference type="Proteomes" id="UP000631114"/>
    </source>
</evidence>
<dbReference type="OrthoDB" id="3176171at2759"/>
<dbReference type="SUPFAM" id="SSF52540">
    <property type="entry name" value="P-loop containing nucleoside triphosphate hydrolases"/>
    <property type="match status" value="1"/>
</dbReference>
<feature type="region of interest" description="Disordered" evidence="3">
    <location>
        <begin position="1"/>
        <end position="22"/>
    </location>
</feature>
<dbReference type="AlphaFoldDB" id="A0A835I3I9"/>
<accession>A0A835I3I9</accession>
<evidence type="ECO:0000313" key="5">
    <source>
        <dbReference type="EMBL" id="KAF9609874.1"/>
    </source>
</evidence>
<organism evidence="5 6">
    <name type="scientific">Coptis chinensis</name>
    <dbReference type="NCBI Taxonomy" id="261450"/>
    <lineage>
        <taxon>Eukaryota</taxon>
        <taxon>Viridiplantae</taxon>
        <taxon>Streptophyta</taxon>
        <taxon>Embryophyta</taxon>
        <taxon>Tracheophyta</taxon>
        <taxon>Spermatophyta</taxon>
        <taxon>Magnoliopsida</taxon>
        <taxon>Ranunculales</taxon>
        <taxon>Ranunculaceae</taxon>
        <taxon>Coptidoideae</taxon>
        <taxon>Coptis</taxon>
    </lineage>
</organism>
<comment type="similarity">
    <text evidence="2">Belongs to the TRAFAC class myosin-kinesin ATPase superfamily. Kinesin family.</text>
</comment>
<proteinExistence type="inferred from homology"/>
<dbReference type="Gene3D" id="3.40.850.10">
    <property type="entry name" value="Kinesin motor domain"/>
    <property type="match status" value="1"/>
</dbReference>
<dbReference type="GO" id="GO:0005524">
    <property type="term" value="F:ATP binding"/>
    <property type="evidence" value="ECO:0007669"/>
    <property type="project" value="InterPro"/>
</dbReference>
<reference evidence="5 6" key="1">
    <citation type="submission" date="2020-10" db="EMBL/GenBank/DDBJ databases">
        <title>The Coptis chinensis genome and diversification of protoberbering-type alkaloids.</title>
        <authorList>
            <person name="Wang B."/>
            <person name="Shu S."/>
            <person name="Song C."/>
            <person name="Liu Y."/>
        </authorList>
    </citation>
    <scope>NUCLEOTIDE SEQUENCE [LARGE SCALE GENOMIC DNA]</scope>
    <source>
        <strain evidence="5">HL-2020</strain>
        <tissue evidence="5">Leaf</tissue>
    </source>
</reference>
<comment type="caution">
    <text evidence="5">The sequence shown here is derived from an EMBL/GenBank/DDBJ whole genome shotgun (WGS) entry which is preliminary data.</text>
</comment>
<comment type="caution">
    <text evidence="2">Lacks conserved residue(s) required for the propagation of feature annotation.</text>
</comment>
<dbReference type="InterPro" id="IPR001752">
    <property type="entry name" value="Kinesin_motor_dom"/>
</dbReference>